<dbReference type="EMBL" id="JARVKM010000053">
    <property type="protein sequence ID" value="KAK9773193.1"/>
    <property type="molecule type" value="Genomic_DNA"/>
</dbReference>
<evidence type="ECO:0000256" key="4">
    <source>
        <dbReference type="ARBA" id="ARBA00023136"/>
    </source>
</evidence>
<reference evidence="6 7" key="1">
    <citation type="submission" date="2024-02" db="EMBL/GenBank/DDBJ databases">
        <title>First draft genome assembly of two strains of Seiridium cardinale.</title>
        <authorList>
            <person name="Emiliani G."/>
            <person name="Scali E."/>
        </authorList>
    </citation>
    <scope>NUCLEOTIDE SEQUENCE [LARGE SCALE GENOMIC DNA]</scope>
    <source>
        <strain evidence="6 7">BM-138-000479</strain>
    </source>
</reference>
<dbReference type="Gene3D" id="1.20.58.340">
    <property type="entry name" value="Magnesium transport protein CorA, transmembrane region"/>
    <property type="match status" value="1"/>
</dbReference>
<proteinExistence type="predicted"/>
<keyword evidence="4 5" id="KW-0472">Membrane</keyword>
<sequence length="457" mass="52585">MDFPYKDPAFDDHDLDNVFEYEERESLVVWRTDDEEEVIEQTVRNDLDWNKWSEQEPFCAIEERRRGLEVILAGRKVEGKGHNGSILEYLPFSRLSFERLAYTLRIHGDIARVINRSDSAMFSDINVEDQEVDEIYYTCRTTSKWPGDLAVASTFNRNDGFTASIVFGCDKSTRDSIAARITNFDGSCTHPLIVIAILVELERERHHELVKAQVKNLLFRVYDMSNGTKISETSKLAGQNIAIHSWVEVSQLRTILELWKTQLLKMVTHIDDLECRLQRFGSEPRGALSKEFIAKSPKTLCEVDDTCDTHNIDWQTQCSQTGRRIKNRLLEIVYEYDQNIKDCTMVINGVTLASQLSWNQIGYQDAQANLKIASDTRQDSGQMRSIAILTMIFLPATFVSSLFSMSFFNWSPEEGENILSPYVWIYPVITIGVTAIVVVLWWRFMRGRNNAIEKSPV</sequence>
<dbReference type="SUPFAM" id="SSF144083">
    <property type="entry name" value="Magnesium transport protein CorA, transmembrane region"/>
    <property type="match status" value="1"/>
</dbReference>
<keyword evidence="7" id="KW-1185">Reference proteome</keyword>
<gene>
    <name evidence="6" type="ORF">SCAR479_10110</name>
</gene>
<evidence type="ECO:0000256" key="2">
    <source>
        <dbReference type="ARBA" id="ARBA00022692"/>
    </source>
</evidence>
<accession>A0ABR2XHC2</accession>
<protein>
    <submittedName>
        <fullName evidence="6">Uncharacterized protein</fullName>
    </submittedName>
</protein>
<name>A0ABR2XHC2_9PEZI</name>
<organism evidence="6 7">
    <name type="scientific">Seiridium cardinale</name>
    <dbReference type="NCBI Taxonomy" id="138064"/>
    <lineage>
        <taxon>Eukaryota</taxon>
        <taxon>Fungi</taxon>
        <taxon>Dikarya</taxon>
        <taxon>Ascomycota</taxon>
        <taxon>Pezizomycotina</taxon>
        <taxon>Sordariomycetes</taxon>
        <taxon>Xylariomycetidae</taxon>
        <taxon>Amphisphaeriales</taxon>
        <taxon>Sporocadaceae</taxon>
        <taxon>Seiridium</taxon>
    </lineage>
</organism>
<feature type="transmembrane region" description="Helical" evidence="5">
    <location>
        <begin position="386"/>
        <end position="410"/>
    </location>
</feature>
<keyword evidence="2 5" id="KW-0812">Transmembrane</keyword>
<comment type="subcellular location">
    <subcellularLocation>
        <location evidence="1">Membrane</location>
        <topology evidence="1">Multi-pass membrane protein</topology>
    </subcellularLocation>
</comment>
<evidence type="ECO:0000256" key="5">
    <source>
        <dbReference type="SAM" id="Phobius"/>
    </source>
</evidence>
<evidence type="ECO:0000256" key="3">
    <source>
        <dbReference type="ARBA" id="ARBA00022989"/>
    </source>
</evidence>
<evidence type="ECO:0000313" key="6">
    <source>
        <dbReference type="EMBL" id="KAK9773193.1"/>
    </source>
</evidence>
<feature type="transmembrane region" description="Helical" evidence="5">
    <location>
        <begin position="422"/>
        <end position="444"/>
    </location>
</feature>
<dbReference type="Proteomes" id="UP001465668">
    <property type="component" value="Unassembled WGS sequence"/>
</dbReference>
<evidence type="ECO:0000256" key="1">
    <source>
        <dbReference type="ARBA" id="ARBA00004141"/>
    </source>
</evidence>
<comment type="caution">
    <text evidence="6">The sequence shown here is derived from an EMBL/GenBank/DDBJ whole genome shotgun (WGS) entry which is preliminary data.</text>
</comment>
<evidence type="ECO:0000313" key="7">
    <source>
        <dbReference type="Proteomes" id="UP001465668"/>
    </source>
</evidence>
<keyword evidence="3 5" id="KW-1133">Transmembrane helix</keyword>
<dbReference type="InterPro" id="IPR045863">
    <property type="entry name" value="CorA_TM1_TM2"/>
</dbReference>